<keyword evidence="11 15" id="KW-0067">ATP-binding</keyword>
<dbReference type="Gene3D" id="1.10.238.10">
    <property type="entry name" value="EF-hand"/>
    <property type="match status" value="1"/>
</dbReference>
<evidence type="ECO:0000259" key="18">
    <source>
        <dbReference type="PROSITE" id="PS50222"/>
    </source>
</evidence>
<evidence type="ECO:0000256" key="7">
    <source>
        <dbReference type="ARBA" id="ARBA00022737"/>
    </source>
</evidence>
<feature type="domain" description="Protein kinase" evidence="17">
    <location>
        <begin position="52"/>
        <end position="304"/>
    </location>
</feature>
<feature type="region of interest" description="Disordered" evidence="16">
    <location>
        <begin position="1"/>
        <end position="34"/>
    </location>
</feature>
<evidence type="ECO:0000256" key="14">
    <source>
        <dbReference type="ARBA" id="ARBA00048679"/>
    </source>
</evidence>
<evidence type="ECO:0000256" key="1">
    <source>
        <dbReference type="ARBA" id="ARBA00001946"/>
    </source>
</evidence>
<feature type="binding site" evidence="15">
    <location>
        <position position="81"/>
    </location>
    <ligand>
        <name>ATP</name>
        <dbReference type="ChEBI" id="CHEBI:30616"/>
    </ligand>
</feature>
<dbReference type="InterPro" id="IPR011992">
    <property type="entry name" value="EF-hand-dom_pair"/>
</dbReference>
<evidence type="ECO:0000259" key="17">
    <source>
        <dbReference type="PROSITE" id="PS50011"/>
    </source>
</evidence>
<dbReference type="CDD" id="cd05117">
    <property type="entry name" value="STKc_CAMK"/>
    <property type="match status" value="1"/>
</dbReference>
<dbReference type="SMART" id="SM00220">
    <property type="entry name" value="S_TKc"/>
    <property type="match status" value="1"/>
</dbReference>
<reference evidence="19" key="1">
    <citation type="submission" date="2021-01" db="EMBL/GenBank/DDBJ databases">
        <authorList>
            <person name="Corre E."/>
            <person name="Pelletier E."/>
            <person name="Niang G."/>
            <person name="Scheremetjew M."/>
            <person name="Finn R."/>
            <person name="Kale V."/>
            <person name="Holt S."/>
            <person name="Cochrane G."/>
            <person name="Meng A."/>
            <person name="Brown T."/>
            <person name="Cohen L."/>
        </authorList>
    </citation>
    <scope>NUCLEOTIDE SEQUENCE</scope>
    <source>
        <strain evidence="19">CCMP3107</strain>
    </source>
</reference>
<evidence type="ECO:0000256" key="10">
    <source>
        <dbReference type="ARBA" id="ARBA00022837"/>
    </source>
</evidence>
<keyword evidence="7" id="KW-0677">Repeat</keyword>
<dbReference type="FunFam" id="3.30.200.20:FF:000315">
    <property type="entry name" value="Calcium-dependent protein kinase 3"/>
    <property type="match status" value="1"/>
</dbReference>
<keyword evidence="5" id="KW-0808">Transferase</keyword>
<keyword evidence="6" id="KW-0479">Metal-binding</keyword>
<dbReference type="Gene3D" id="1.10.510.10">
    <property type="entry name" value="Transferase(Phosphotransferase) domain 1"/>
    <property type="match status" value="1"/>
</dbReference>
<dbReference type="PROSITE" id="PS50011">
    <property type="entry name" value="PROTEIN_KINASE_DOM"/>
    <property type="match status" value="1"/>
</dbReference>
<dbReference type="FunFam" id="1.10.238.10:FF:000178">
    <property type="entry name" value="Calmodulin-2 A"/>
    <property type="match status" value="1"/>
</dbReference>
<dbReference type="InterPro" id="IPR002048">
    <property type="entry name" value="EF_hand_dom"/>
</dbReference>
<keyword evidence="4" id="KW-0723">Serine/threonine-protein kinase</keyword>
<evidence type="ECO:0000256" key="12">
    <source>
        <dbReference type="ARBA" id="ARBA00024334"/>
    </source>
</evidence>
<evidence type="ECO:0000256" key="3">
    <source>
        <dbReference type="ARBA" id="ARBA00012513"/>
    </source>
</evidence>
<evidence type="ECO:0000256" key="15">
    <source>
        <dbReference type="PROSITE-ProRule" id="PRU10141"/>
    </source>
</evidence>
<evidence type="ECO:0000256" key="13">
    <source>
        <dbReference type="ARBA" id="ARBA00047899"/>
    </source>
</evidence>
<dbReference type="FunFam" id="1.10.510.10:FF:000571">
    <property type="entry name" value="Maternal embryonic leucine zipper kinase"/>
    <property type="match status" value="1"/>
</dbReference>
<organism evidence="19">
    <name type="scientific">Heterosigma akashiwo</name>
    <name type="common">Chromophytic alga</name>
    <name type="synonym">Heterosigma carterae</name>
    <dbReference type="NCBI Taxonomy" id="2829"/>
    <lineage>
        <taxon>Eukaryota</taxon>
        <taxon>Sar</taxon>
        <taxon>Stramenopiles</taxon>
        <taxon>Ochrophyta</taxon>
        <taxon>Raphidophyceae</taxon>
        <taxon>Chattonellales</taxon>
        <taxon>Chattonellaceae</taxon>
        <taxon>Heterosigma</taxon>
    </lineage>
</organism>
<evidence type="ECO:0000256" key="8">
    <source>
        <dbReference type="ARBA" id="ARBA00022741"/>
    </source>
</evidence>
<dbReference type="GO" id="GO:0004674">
    <property type="term" value="F:protein serine/threonine kinase activity"/>
    <property type="evidence" value="ECO:0007669"/>
    <property type="project" value="UniProtKB-KW"/>
</dbReference>
<dbReference type="SMART" id="SM00054">
    <property type="entry name" value="EFh"/>
    <property type="match status" value="4"/>
</dbReference>
<comment type="similarity">
    <text evidence="2">Belongs to the centrin family.</text>
</comment>
<dbReference type="PROSITE" id="PS00107">
    <property type="entry name" value="PROTEIN_KINASE_ATP"/>
    <property type="match status" value="1"/>
</dbReference>
<protein>
    <recommendedName>
        <fullName evidence="3">non-specific serine/threonine protein kinase</fullName>
        <ecNumber evidence="3">2.7.11.1</ecNumber>
    </recommendedName>
</protein>
<dbReference type="EC" id="2.7.11.1" evidence="3"/>
<feature type="domain" description="EF-hand" evidence="18">
    <location>
        <begin position="384"/>
        <end position="419"/>
    </location>
</feature>
<evidence type="ECO:0000256" key="16">
    <source>
        <dbReference type="SAM" id="MobiDB-lite"/>
    </source>
</evidence>
<dbReference type="InterPro" id="IPR008271">
    <property type="entry name" value="Ser/Thr_kinase_AS"/>
</dbReference>
<keyword evidence="8 15" id="KW-0547">Nucleotide-binding</keyword>
<proteinExistence type="inferred from homology"/>
<comment type="cofactor">
    <cofactor evidence="1">
        <name>Mg(2+)</name>
        <dbReference type="ChEBI" id="CHEBI:18420"/>
    </cofactor>
</comment>
<dbReference type="InterPro" id="IPR000719">
    <property type="entry name" value="Prot_kinase_dom"/>
</dbReference>
<dbReference type="PANTHER" id="PTHR24349">
    <property type="entry name" value="SERINE/THREONINE-PROTEIN KINASE"/>
    <property type="match status" value="1"/>
</dbReference>
<evidence type="ECO:0000256" key="11">
    <source>
        <dbReference type="ARBA" id="ARBA00022840"/>
    </source>
</evidence>
<evidence type="ECO:0000256" key="6">
    <source>
        <dbReference type="ARBA" id="ARBA00022723"/>
    </source>
</evidence>
<dbReference type="PROSITE" id="PS50222">
    <property type="entry name" value="EF_HAND_2"/>
    <property type="match status" value="4"/>
</dbReference>
<evidence type="ECO:0000256" key="5">
    <source>
        <dbReference type="ARBA" id="ARBA00022679"/>
    </source>
</evidence>
<dbReference type="PROSITE" id="PS00108">
    <property type="entry name" value="PROTEIN_KINASE_ST"/>
    <property type="match status" value="1"/>
</dbReference>
<comment type="catalytic activity">
    <reaction evidence="13">
        <text>L-threonyl-[protein] + ATP = O-phospho-L-threonyl-[protein] + ADP + H(+)</text>
        <dbReference type="Rhea" id="RHEA:46608"/>
        <dbReference type="Rhea" id="RHEA-COMP:11060"/>
        <dbReference type="Rhea" id="RHEA-COMP:11605"/>
        <dbReference type="ChEBI" id="CHEBI:15378"/>
        <dbReference type="ChEBI" id="CHEBI:30013"/>
        <dbReference type="ChEBI" id="CHEBI:30616"/>
        <dbReference type="ChEBI" id="CHEBI:61977"/>
        <dbReference type="ChEBI" id="CHEBI:456216"/>
        <dbReference type="EC" id="2.7.11.1"/>
    </reaction>
</comment>
<keyword evidence="10" id="KW-0106">Calcium</keyword>
<comment type="similarity">
    <text evidence="12">Belongs to the protein kinase superfamily. Ser/Thr protein kinase family. CDPK subfamily.</text>
</comment>
<keyword evidence="9" id="KW-0418">Kinase</keyword>
<comment type="catalytic activity">
    <reaction evidence="14">
        <text>L-seryl-[protein] + ATP = O-phospho-L-seryl-[protein] + ADP + H(+)</text>
        <dbReference type="Rhea" id="RHEA:17989"/>
        <dbReference type="Rhea" id="RHEA-COMP:9863"/>
        <dbReference type="Rhea" id="RHEA-COMP:11604"/>
        <dbReference type="ChEBI" id="CHEBI:15378"/>
        <dbReference type="ChEBI" id="CHEBI:29999"/>
        <dbReference type="ChEBI" id="CHEBI:30616"/>
        <dbReference type="ChEBI" id="CHEBI:83421"/>
        <dbReference type="ChEBI" id="CHEBI:456216"/>
        <dbReference type="EC" id="2.7.11.1"/>
    </reaction>
</comment>
<dbReference type="Pfam" id="PF00069">
    <property type="entry name" value="Pkinase"/>
    <property type="match status" value="1"/>
</dbReference>
<feature type="domain" description="EF-hand" evidence="18">
    <location>
        <begin position="420"/>
        <end position="455"/>
    </location>
</feature>
<evidence type="ECO:0000256" key="2">
    <source>
        <dbReference type="ARBA" id="ARBA00005253"/>
    </source>
</evidence>
<dbReference type="Pfam" id="PF13499">
    <property type="entry name" value="EF-hand_7"/>
    <property type="match status" value="2"/>
</dbReference>
<evidence type="ECO:0000313" key="19">
    <source>
        <dbReference type="EMBL" id="CAE0630951.1"/>
    </source>
</evidence>
<feature type="domain" description="EF-hand" evidence="18">
    <location>
        <begin position="456"/>
        <end position="491"/>
    </location>
</feature>
<evidence type="ECO:0000256" key="4">
    <source>
        <dbReference type="ARBA" id="ARBA00022527"/>
    </source>
</evidence>
<dbReference type="GO" id="GO:0043226">
    <property type="term" value="C:organelle"/>
    <property type="evidence" value="ECO:0007669"/>
    <property type="project" value="UniProtKB-ARBA"/>
</dbReference>
<feature type="compositionally biased region" description="Gly residues" evidence="16">
    <location>
        <begin position="334"/>
        <end position="346"/>
    </location>
</feature>
<accession>A0A7S3XSE4</accession>
<name>A0A7S3XSE4_HETAK</name>
<feature type="domain" description="EF-hand" evidence="18">
    <location>
        <begin position="492"/>
        <end position="524"/>
    </location>
</feature>
<dbReference type="SUPFAM" id="SSF47473">
    <property type="entry name" value="EF-hand"/>
    <property type="match status" value="1"/>
</dbReference>
<evidence type="ECO:0000256" key="9">
    <source>
        <dbReference type="ARBA" id="ARBA00022777"/>
    </source>
</evidence>
<dbReference type="InterPro" id="IPR017441">
    <property type="entry name" value="Protein_kinase_ATP_BS"/>
</dbReference>
<dbReference type="GO" id="GO:0005524">
    <property type="term" value="F:ATP binding"/>
    <property type="evidence" value="ECO:0007669"/>
    <property type="project" value="UniProtKB-UniRule"/>
</dbReference>
<dbReference type="InterPro" id="IPR050205">
    <property type="entry name" value="CDPK_Ser/Thr_kinases"/>
</dbReference>
<gene>
    <name evidence="19" type="ORF">HAKA00212_LOCUS9650</name>
</gene>
<sequence length="537" mass="58946">MGGLCGKSSKLHEATNDSAKLGEGVGGPKPSNRALTTNLMRARHDGDVSKHYENDRLLGEGSMGTIRAVKKKSNGQMYALKTIQLSRISPAFLAELRNEIDLLRSLDHPNIIRPLEVFDTKRRINLILELCAGGDLYTRHPYTEEEACSIALQLTSAIAYCHANGVVHRDLKFENIMFASKSKEAKIKVIDFGLSSKYAPGHVLKGSVGTLYSMAPEVIEGASDEASDNWSIGVIAFMLLSSQMPFFGKDERTVIMKIQACAYAFRGPRWKGVSEEAKDFVKRLIVKSKTERMRAADALNHTWLRAFSDARDARELPTPSASAASNSSRKRLEGGGGGEVKFGGPGDSSRDAISELVASMKQFGTYGKLRKAALMVVAHQCDADQLQALSAAFSRIDKANNGQISLEELKGALKECDNPLTDQDVDQLFKELDVDETGLIHYTEFVAATVEAMGHIEVERLEEAFDRLDADDTGYITVENLREILGADFDTETINAMIAEADFKQTGKIDLEEFKMLMTSGSTSTELKKIEGLKENI</sequence>
<dbReference type="AlphaFoldDB" id="A0A7S3XSE4"/>
<dbReference type="SUPFAM" id="SSF56112">
    <property type="entry name" value="Protein kinase-like (PK-like)"/>
    <property type="match status" value="1"/>
</dbReference>
<dbReference type="GO" id="GO:0005509">
    <property type="term" value="F:calcium ion binding"/>
    <property type="evidence" value="ECO:0007669"/>
    <property type="project" value="InterPro"/>
</dbReference>
<feature type="region of interest" description="Disordered" evidence="16">
    <location>
        <begin position="315"/>
        <end position="347"/>
    </location>
</feature>
<dbReference type="InterPro" id="IPR011009">
    <property type="entry name" value="Kinase-like_dom_sf"/>
</dbReference>
<dbReference type="EMBL" id="HBIU01020634">
    <property type="protein sequence ID" value="CAE0630951.1"/>
    <property type="molecule type" value="Transcribed_RNA"/>
</dbReference>